<keyword evidence="3" id="KW-1185">Reference proteome</keyword>
<dbReference type="EMBL" id="JBBXMP010000022">
    <property type="protein sequence ID" value="KAL0067832.1"/>
    <property type="molecule type" value="Genomic_DNA"/>
</dbReference>
<feature type="compositionally biased region" description="Polar residues" evidence="1">
    <location>
        <begin position="222"/>
        <end position="232"/>
    </location>
</feature>
<comment type="caution">
    <text evidence="2">The sequence shown here is derived from an EMBL/GenBank/DDBJ whole genome shotgun (WGS) entry which is preliminary data.</text>
</comment>
<feature type="compositionally biased region" description="Low complexity" evidence="1">
    <location>
        <begin position="340"/>
        <end position="349"/>
    </location>
</feature>
<feature type="compositionally biased region" description="Low complexity" evidence="1">
    <location>
        <begin position="233"/>
        <end position="246"/>
    </location>
</feature>
<name>A0ABR3A1K6_9AGAR</name>
<organism evidence="2 3">
    <name type="scientific">Marasmius tenuissimus</name>
    <dbReference type="NCBI Taxonomy" id="585030"/>
    <lineage>
        <taxon>Eukaryota</taxon>
        <taxon>Fungi</taxon>
        <taxon>Dikarya</taxon>
        <taxon>Basidiomycota</taxon>
        <taxon>Agaricomycotina</taxon>
        <taxon>Agaricomycetes</taxon>
        <taxon>Agaricomycetidae</taxon>
        <taxon>Agaricales</taxon>
        <taxon>Marasmiineae</taxon>
        <taxon>Marasmiaceae</taxon>
        <taxon>Marasmius</taxon>
    </lineage>
</organism>
<feature type="region of interest" description="Disordered" evidence="1">
    <location>
        <begin position="181"/>
        <end position="268"/>
    </location>
</feature>
<feature type="region of interest" description="Disordered" evidence="1">
    <location>
        <begin position="497"/>
        <end position="533"/>
    </location>
</feature>
<accession>A0ABR3A1K6</accession>
<sequence>MPKRAATPPPSDDEPRYFTINQSYPLNANWEMRADQISCARWIAEIIGPQNLYALMYKPSARGMVLIEVDRNFQEHQLLLGQHQWQEILVSPSAEQKERYSQIFHSTYSSNRNAQKDGWKRLHVEDKWFKGWKRHSGKEFRIPYPATHWCATPPEDRTDKPMCRPLPTAVLPPPVVPAPPVVGSSQWLQERSTPNPASNSTLLRGAWAGQGRGGAPQGRSAPVNTSTQSTLNANAPSAPRASSGPAWNGRPLQAKNSQPTPSASNATIRSSLKQGKSSIYDTGAWGKGPTPFPAMASTSSNASSSTAVPTKSAPRAGAWGAPNPKITSAATAPSAPPGIPIKVVKATAKAPPPPAKAQPSSVSPPALSREDNTTSSGSSSSSTFSWADDVQAEMEQLEITHDNVTIANPSNTIAIDPMADLEGEDEMDEYDYPIGAINTSSNIVPGLYVKESSDSVENLWANHDEEDEVVEEFQCSVHEGNSRLCKKGICTERAAYERKKKREKEREDREKGQQNSKGKGKGRAGNKNGDRTKSEWTLLDSFGVVGFDRLFSVL</sequence>
<gene>
    <name evidence="2" type="ORF">AAF712_005000</name>
</gene>
<evidence type="ECO:0000256" key="1">
    <source>
        <dbReference type="SAM" id="MobiDB-lite"/>
    </source>
</evidence>
<feature type="compositionally biased region" description="Polar residues" evidence="1">
    <location>
        <begin position="183"/>
        <end position="202"/>
    </location>
</feature>
<feature type="compositionally biased region" description="Low complexity" evidence="1">
    <location>
        <begin position="373"/>
        <end position="385"/>
    </location>
</feature>
<feature type="compositionally biased region" description="Polar residues" evidence="1">
    <location>
        <begin position="254"/>
        <end position="268"/>
    </location>
</feature>
<feature type="compositionally biased region" description="Low complexity" evidence="1">
    <location>
        <begin position="357"/>
        <end position="366"/>
    </location>
</feature>
<feature type="compositionally biased region" description="Low complexity" evidence="1">
    <location>
        <begin position="294"/>
        <end position="307"/>
    </location>
</feature>
<evidence type="ECO:0000313" key="2">
    <source>
        <dbReference type="EMBL" id="KAL0067832.1"/>
    </source>
</evidence>
<evidence type="ECO:0000313" key="3">
    <source>
        <dbReference type="Proteomes" id="UP001437256"/>
    </source>
</evidence>
<protein>
    <submittedName>
        <fullName evidence="2">Uncharacterized protein</fullName>
    </submittedName>
</protein>
<reference evidence="2 3" key="1">
    <citation type="submission" date="2024-05" db="EMBL/GenBank/DDBJ databases">
        <title>A draft genome resource for the thread blight pathogen Marasmius tenuissimus strain MS-2.</title>
        <authorList>
            <person name="Yulfo-Soto G.E."/>
            <person name="Baruah I.K."/>
            <person name="Amoako-Attah I."/>
            <person name="Bukari Y."/>
            <person name="Meinhardt L.W."/>
            <person name="Bailey B.A."/>
            <person name="Cohen S.P."/>
        </authorList>
    </citation>
    <scope>NUCLEOTIDE SEQUENCE [LARGE SCALE GENOMIC DNA]</scope>
    <source>
        <strain evidence="2 3">MS-2</strain>
    </source>
</reference>
<dbReference type="Proteomes" id="UP001437256">
    <property type="component" value="Unassembled WGS sequence"/>
</dbReference>
<feature type="region of interest" description="Disordered" evidence="1">
    <location>
        <begin position="291"/>
        <end position="389"/>
    </location>
</feature>
<proteinExistence type="predicted"/>